<feature type="transmembrane region" description="Helical" evidence="5">
    <location>
        <begin position="139"/>
        <end position="159"/>
    </location>
</feature>
<evidence type="ECO:0000256" key="1">
    <source>
        <dbReference type="ARBA" id="ARBA00004141"/>
    </source>
</evidence>
<dbReference type="CDD" id="cd17318">
    <property type="entry name" value="MFS_SLC17"/>
    <property type="match status" value="1"/>
</dbReference>
<feature type="transmembrane region" description="Helical" evidence="5">
    <location>
        <begin position="369"/>
        <end position="388"/>
    </location>
</feature>
<feature type="transmembrane region" description="Helical" evidence="5">
    <location>
        <begin position="234"/>
        <end position="252"/>
    </location>
</feature>
<name>A0ABP0F4T9_CLALP</name>
<evidence type="ECO:0000256" key="2">
    <source>
        <dbReference type="ARBA" id="ARBA00022692"/>
    </source>
</evidence>
<evidence type="ECO:0000256" key="3">
    <source>
        <dbReference type="ARBA" id="ARBA00022989"/>
    </source>
</evidence>
<dbReference type="InterPro" id="IPR036259">
    <property type="entry name" value="MFS_trans_sf"/>
</dbReference>
<dbReference type="Pfam" id="PF07690">
    <property type="entry name" value="MFS_1"/>
    <property type="match status" value="1"/>
</dbReference>
<accession>A0ABP0F4T9</accession>
<keyword evidence="4 5" id="KW-0472">Membrane</keyword>
<protein>
    <recommendedName>
        <fullName evidence="6">Major facilitator superfamily (MFS) profile domain-containing protein</fullName>
    </recommendedName>
</protein>
<dbReference type="PANTHER" id="PTHR11662">
    <property type="entry name" value="SOLUTE CARRIER FAMILY 17"/>
    <property type="match status" value="1"/>
</dbReference>
<comment type="caution">
    <text evidence="7">The sequence shown here is derived from an EMBL/GenBank/DDBJ whole genome shotgun (WGS) entry which is preliminary data.</text>
</comment>
<dbReference type="Gene3D" id="1.20.1250.20">
    <property type="entry name" value="MFS general substrate transporter like domains"/>
    <property type="match status" value="2"/>
</dbReference>
<keyword evidence="3 5" id="KW-1133">Transmembrane helix</keyword>
<evidence type="ECO:0000313" key="8">
    <source>
        <dbReference type="Proteomes" id="UP001642483"/>
    </source>
</evidence>
<keyword evidence="8" id="KW-1185">Reference proteome</keyword>
<feature type="domain" description="Major facilitator superfamily (MFS) profile" evidence="6">
    <location>
        <begin position="49"/>
        <end position="486"/>
    </location>
</feature>
<evidence type="ECO:0000259" key="6">
    <source>
        <dbReference type="PROSITE" id="PS50850"/>
    </source>
</evidence>
<feature type="transmembrane region" description="Helical" evidence="5">
    <location>
        <begin position="293"/>
        <end position="312"/>
    </location>
</feature>
<dbReference type="InterPro" id="IPR020846">
    <property type="entry name" value="MFS_dom"/>
</dbReference>
<keyword evidence="2 5" id="KW-0812">Transmembrane</keyword>
<proteinExistence type="predicted"/>
<comment type="subcellular location">
    <subcellularLocation>
        <location evidence="1">Membrane</location>
        <topology evidence="1">Multi-pass membrane protein</topology>
    </subcellularLocation>
</comment>
<dbReference type="Proteomes" id="UP001642483">
    <property type="component" value="Unassembled WGS sequence"/>
</dbReference>
<feature type="transmembrane region" description="Helical" evidence="5">
    <location>
        <begin position="394"/>
        <end position="415"/>
    </location>
</feature>
<dbReference type="InterPro" id="IPR050382">
    <property type="entry name" value="MFS_Na/Anion_cotransporter"/>
</dbReference>
<dbReference type="EMBL" id="CAWYQH010000002">
    <property type="protein sequence ID" value="CAK8673455.1"/>
    <property type="molecule type" value="Genomic_DNA"/>
</dbReference>
<feature type="transmembrane region" description="Helical" evidence="5">
    <location>
        <begin position="46"/>
        <end position="70"/>
    </location>
</feature>
<gene>
    <name evidence="7" type="ORF">CVLEPA_LOCUS3253</name>
</gene>
<evidence type="ECO:0000256" key="4">
    <source>
        <dbReference type="ARBA" id="ARBA00023136"/>
    </source>
</evidence>
<feature type="transmembrane region" description="Helical" evidence="5">
    <location>
        <begin position="332"/>
        <end position="349"/>
    </location>
</feature>
<sequence length="505" mass="55774">MISYCNMNRIEPSISSKTEESDEDEVTVKIPPGVGTWLSVRYSMAYLALLGVINVYALRVNLSVAIVSMVKYNSTLQTAYLNHRAECPGRTVETNHNLNTGEFDWNRNQQGLVLGAFFYGYIITQLPGGYLASKFGGKILFGGGVLCTAALTLLIPFAARTSFTALIVVRIFEGIGEGLTFPAMHSIWGSWAPPMESTRLTSITYAGIHLGTVLAQPISGMLCASNIMGGWPSVFYMFGAFGIIWCVFWFALAQNYPHECKWISNEELLYIQSNLKPAPSSAVPWKKIFSSKAVWAISIAHFCNNWGFYTLLTCLPTYLKDVLHFDIKQNGLIASLPYFVAWISCNTAALAADKIRVKRLLSTTATRKVFNTVSFVGPACFLIAAGYIGCDSVLAVTFICFATLFNGLAFSGFYVNHIDLSPHYAGILMGLTNTWATIPGFLSPLVVGVLTAENPGRKQWMYVFYISASVYIFGALCYILLGSGKEQKWNKTFTKNEEHEPLMDD</sequence>
<organism evidence="7 8">
    <name type="scientific">Clavelina lepadiformis</name>
    <name type="common">Light-bulb sea squirt</name>
    <name type="synonym">Ascidia lepadiformis</name>
    <dbReference type="NCBI Taxonomy" id="159417"/>
    <lineage>
        <taxon>Eukaryota</taxon>
        <taxon>Metazoa</taxon>
        <taxon>Chordata</taxon>
        <taxon>Tunicata</taxon>
        <taxon>Ascidiacea</taxon>
        <taxon>Aplousobranchia</taxon>
        <taxon>Clavelinidae</taxon>
        <taxon>Clavelina</taxon>
    </lineage>
</organism>
<evidence type="ECO:0000313" key="7">
    <source>
        <dbReference type="EMBL" id="CAK8673455.1"/>
    </source>
</evidence>
<feature type="transmembrane region" description="Helical" evidence="5">
    <location>
        <begin position="427"/>
        <end position="450"/>
    </location>
</feature>
<dbReference type="SUPFAM" id="SSF103473">
    <property type="entry name" value="MFS general substrate transporter"/>
    <property type="match status" value="1"/>
</dbReference>
<dbReference type="PROSITE" id="PS50850">
    <property type="entry name" value="MFS"/>
    <property type="match status" value="1"/>
</dbReference>
<reference evidence="7 8" key="1">
    <citation type="submission" date="2024-02" db="EMBL/GenBank/DDBJ databases">
        <authorList>
            <person name="Daric V."/>
            <person name="Darras S."/>
        </authorList>
    </citation>
    <scope>NUCLEOTIDE SEQUENCE [LARGE SCALE GENOMIC DNA]</scope>
</reference>
<feature type="transmembrane region" description="Helical" evidence="5">
    <location>
        <begin position="462"/>
        <end position="481"/>
    </location>
</feature>
<dbReference type="PANTHER" id="PTHR11662:SF399">
    <property type="entry name" value="FI19708P1-RELATED"/>
    <property type="match status" value="1"/>
</dbReference>
<feature type="transmembrane region" description="Helical" evidence="5">
    <location>
        <begin position="112"/>
        <end position="132"/>
    </location>
</feature>
<dbReference type="InterPro" id="IPR011701">
    <property type="entry name" value="MFS"/>
</dbReference>
<evidence type="ECO:0000256" key="5">
    <source>
        <dbReference type="SAM" id="Phobius"/>
    </source>
</evidence>